<keyword evidence="4 5" id="KW-0408">Iron</keyword>
<evidence type="ECO:0000256" key="2">
    <source>
        <dbReference type="ARBA" id="ARBA00010617"/>
    </source>
</evidence>
<reference evidence="9" key="1">
    <citation type="submission" date="2023-04" db="EMBL/GenBank/DDBJ databases">
        <title>Black Yeasts Isolated from many extreme environments.</title>
        <authorList>
            <person name="Coleine C."/>
            <person name="Stajich J.E."/>
            <person name="Selbmann L."/>
        </authorList>
    </citation>
    <scope>NUCLEOTIDE SEQUENCE</scope>
    <source>
        <strain evidence="9">CCFEE 5312</strain>
    </source>
</reference>
<dbReference type="PROSITE" id="PS00086">
    <property type="entry name" value="CYTOCHROME_P450"/>
    <property type="match status" value="1"/>
</dbReference>
<evidence type="ECO:0000256" key="1">
    <source>
        <dbReference type="ARBA" id="ARBA00001971"/>
    </source>
</evidence>
<dbReference type="InterPro" id="IPR002401">
    <property type="entry name" value="Cyt_P450_E_grp-I"/>
</dbReference>
<organism evidence="9 10">
    <name type="scientific">Extremus antarcticus</name>
    <dbReference type="NCBI Taxonomy" id="702011"/>
    <lineage>
        <taxon>Eukaryota</taxon>
        <taxon>Fungi</taxon>
        <taxon>Dikarya</taxon>
        <taxon>Ascomycota</taxon>
        <taxon>Pezizomycotina</taxon>
        <taxon>Dothideomycetes</taxon>
        <taxon>Dothideomycetidae</taxon>
        <taxon>Mycosphaerellales</taxon>
        <taxon>Extremaceae</taxon>
        <taxon>Extremus</taxon>
    </lineage>
</organism>
<dbReference type="FunFam" id="1.10.630.10:FF:000050">
    <property type="entry name" value="Cytochrome P450 monooxygenase"/>
    <property type="match status" value="1"/>
</dbReference>
<dbReference type="Pfam" id="PF00067">
    <property type="entry name" value="p450"/>
    <property type="match status" value="1"/>
</dbReference>
<keyword evidence="8" id="KW-0732">Signal</keyword>
<dbReference type="SUPFAM" id="SSF48264">
    <property type="entry name" value="Cytochrome P450"/>
    <property type="match status" value="1"/>
</dbReference>
<dbReference type="EMBL" id="JAWDJX010000180">
    <property type="protein sequence ID" value="KAK3045636.1"/>
    <property type="molecule type" value="Genomic_DNA"/>
</dbReference>
<dbReference type="GO" id="GO:0004497">
    <property type="term" value="F:monooxygenase activity"/>
    <property type="evidence" value="ECO:0007669"/>
    <property type="project" value="UniProtKB-KW"/>
</dbReference>
<evidence type="ECO:0000256" key="5">
    <source>
        <dbReference type="PIRSR" id="PIRSR602401-1"/>
    </source>
</evidence>
<keyword evidence="10" id="KW-1185">Reference proteome</keyword>
<comment type="cofactor">
    <cofactor evidence="1 5">
        <name>heme</name>
        <dbReference type="ChEBI" id="CHEBI:30413"/>
    </cofactor>
</comment>
<name>A0AAJ0D4N3_9PEZI</name>
<gene>
    <name evidence="9" type="ORF">LTR09_012802</name>
</gene>
<comment type="similarity">
    <text evidence="2 6">Belongs to the cytochrome P450 family.</text>
</comment>
<evidence type="ECO:0000256" key="3">
    <source>
        <dbReference type="ARBA" id="ARBA00022723"/>
    </source>
</evidence>
<feature type="chain" id="PRO_5042557202" description="Cytochrome P450" evidence="8">
    <location>
        <begin position="20"/>
        <end position="484"/>
    </location>
</feature>
<dbReference type="InterPro" id="IPR017972">
    <property type="entry name" value="Cyt_P450_CS"/>
</dbReference>
<evidence type="ECO:0000256" key="4">
    <source>
        <dbReference type="ARBA" id="ARBA00023004"/>
    </source>
</evidence>
<dbReference type="PRINTS" id="PR00463">
    <property type="entry name" value="EP450I"/>
</dbReference>
<dbReference type="PRINTS" id="PR00385">
    <property type="entry name" value="P450"/>
</dbReference>
<evidence type="ECO:0000256" key="6">
    <source>
        <dbReference type="RuleBase" id="RU000461"/>
    </source>
</evidence>
<feature type="signal peptide" evidence="8">
    <location>
        <begin position="1"/>
        <end position="19"/>
    </location>
</feature>
<dbReference type="CDD" id="cd11060">
    <property type="entry name" value="CYP57A1-like"/>
    <property type="match status" value="1"/>
</dbReference>
<proteinExistence type="inferred from homology"/>
<feature type="binding site" description="axial binding residue" evidence="5">
    <location>
        <position position="453"/>
    </location>
    <ligand>
        <name>heme</name>
        <dbReference type="ChEBI" id="CHEBI:30413"/>
    </ligand>
    <ligandPart>
        <name>Fe</name>
        <dbReference type="ChEBI" id="CHEBI:18248"/>
    </ligandPart>
</feature>
<dbReference type="InterPro" id="IPR001128">
    <property type="entry name" value="Cyt_P450"/>
</dbReference>
<evidence type="ECO:0000256" key="7">
    <source>
        <dbReference type="SAM" id="MobiDB-lite"/>
    </source>
</evidence>
<keyword evidence="6" id="KW-0503">Monooxygenase</keyword>
<feature type="region of interest" description="Disordered" evidence="7">
    <location>
        <begin position="256"/>
        <end position="276"/>
    </location>
</feature>
<dbReference type="PANTHER" id="PTHR24305:SF232">
    <property type="entry name" value="P450, PUTATIVE (EUROFUNG)-RELATED"/>
    <property type="match status" value="1"/>
</dbReference>
<evidence type="ECO:0000313" key="9">
    <source>
        <dbReference type="EMBL" id="KAK3045636.1"/>
    </source>
</evidence>
<dbReference type="Proteomes" id="UP001271007">
    <property type="component" value="Unassembled WGS sequence"/>
</dbReference>
<keyword evidence="3 5" id="KW-0479">Metal-binding</keyword>
<keyword evidence="6" id="KW-0560">Oxidoreductase</keyword>
<keyword evidence="5 6" id="KW-0349">Heme</keyword>
<dbReference type="GO" id="GO:0020037">
    <property type="term" value="F:heme binding"/>
    <property type="evidence" value="ECO:0007669"/>
    <property type="project" value="InterPro"/>
</dbReference>
<evidence type="ECO:0008006" key="11">
    <source>
        <dbReference type="Google" id="ProtNLM"/>
    </source>
</evidence>
<dbReference type="AlphaFoldDB" id="A0AAJ0D4N3"/>
<dbReference type="InterPro" id="IPR050121">
    <property type="entry name" value="Cytochrome_P450_monoxygenase"/>
</dbReference>
<comment type="caution">
    <text evidence="9">The sequence shown here is derived from an EMBL/GenBank/DDBJ whole genome shotgun (WGS) entry which is preliminary data.</text>
</comment>
<dbReference type="PANTHER" id="PTHR24305">
    <property type="entry name" value="CYTOCHROME P450"/>
    <property type="match status" value="1"/>
</dbReference>
<dbReference type="GO" id="GO:0005506">
    <property type="term" value="F:iron ion binding"/>
    <property type="evidence" value="ECO:0007669"/>
    <property type="project" value="InterPro"/>
</dbReference>
<sequence>MYLQTLLVYLLCSIPPCLVLRLLNNKYEKNLRSLPGPTWASFTDLWRFFDCLLGKPHETHIRLHRQYASPFIRLGPRTVSVSDPTLIPKIYGLNSGITKTDFYVPFMVPYNGQFTPSLFNARDNDYHAKYKKPIANAYSMSTLVEYEPLIDSTTAQFVQRLDEFAVSGKKMDLGAWLQMYAFDVIGEIVFSKKIGFLQHSSDIDGILGDIRAQVYLGGTLGQIPALAKFLLQNPIRLAFASTHPVVNFTIDRMRERTRRNDESDPSDHDSDTDHPKEARDFLTRCYDAQRKYPDLVTDRIIRMYNVDNILAGSDTTAISLRAIFYYLMKTPTSLRRVVAEIDGLQASSEYITWKESSSLPYLQSCIKEALRMHPAVALLLERYVPKGGMELGGRFFPEGTILGMNPCVTARNMEIYGADADVFRPDRWLEASPEALKEMERASLTFGAGARSCIGKNISILEIAKVVPQILRRYEFRFPDSESE</sequence>
<evidence type="ECO:0000256" key="8">
    <source>
        <dbReference type="SAM" id="SignalP"/>
    </source>
</evidence>
<accession>A0AAJ0D4N3</accession>
<dbReference type="Gene3D" id="1.10.630.10">
    <property type="entry name" value="Cytochrome P450"/>
    <property type="match status" value="1"/>
</dbReference>
<dbReference type="InterPro" id="IPR036396">
    <property type="entry name" value="Cyt_P450_sf"/>
</dbReference>
<dbReference type="GO" id="GO:0016705">
    <property type="term" value="F:oxidoreductase activity, acting on paired donors, with incorporation or reduction of molecular oxygen"/>
    <property type="evidence" value="ECO:0007669"/>
    <property type="project" value="InterPro"/>
</dbReference>
<protein>
    <recommendedName>
        <fullName evidence="11">Cytochrome P450</fullName>
    </recommendedName>
</protein>
<evidence type="ECO:0000313" key="10">
    <source>
        <dbReference type="Proteomes" id="UP001271007"/>
    </source>
</evidence>